<protein>
    <submittedName>
        <fullName evidence="2">CBO0543 family protein</fullName>
    </submittedName>
</protein>
<dbReference type="EMBL" id="JBIACK010000001">
    <property type="protein sequence ID" value="MFE8699798.1"/>
    <property type="molecule type" value="Genomic_DNA"/>
</dbReference>
<reference evidence="2 3" key="1">
    <citation type="submission" date="2024-08" db="EMBL/GenBank/DDBJ databases">
        <title>Two novel Cytobacillus novel species.</title>
        <authorList>
            <person name="Liu G."/>
        </authorList>
    </citation>
    <scope>NUCLEOTIDE SEQUENCE [LARGE SCALE GENOMIC DNA]</scope>
    <source>
        <strain evidence="2 3">FJAT-54145</strain>
    </source>
</reference>
<feature type="transmembrane region" description="Helical" evidence="1">
    <location>
        <begin position="33"/>
        <end position="52"/>
    </location>
</feature>
<evidence type="ECO:0000256" key="1">
    <source>
        <dbReference type="SAM" id="Phobius"/>
    </source>
</evidence>
<keyword evidence="1" id="KW-0472">Membrane</keyword>
<proteinExistence type="predicted"/>
<gene>
    <name evidence="2" type="ORF">ACFYKX_04080</name>
</gene>
<evidence type="ECO:0000313" key="3">
    <source>
        <dbReference type="Proteomes" id="UP001601059"/>
    </source>
</evidence>
<sequence>MNNKLDKTIEISAWIITSILLIKYVPKNRIREAHISFLFKQVVTWLFGLLVVEKNLISYPNRLFFKKANKSSFTFEYFVYPALCSLFNLYYPEKSNNVVKLIYYFIHTSIITGFEIFAVKYTNLIKYNNWKWYWSFVTMWFSYYISRIYHRWFYKDRSNNQRIFYNFFK</sequence>
<dbReference type="Proteomes" id="UP001601059">
    <property type="component" value="Unassembled WGS sequence"/>
</dbReference>
<keyword evidence="1" id="KW-0812">Transmembrane</keyword>
<evidence type="ECO:0000313" key="2">
    <source>
        <dbReference type="EMBL" id="MFE8699798.1"/>
    </source>
</evidence>
<accession>A0ABW6KA43</accession>
<dbReference type="InterPro" id="IPR048147">
    <property type="entry name" value="CBO0543-like"/>
</dbReference>
<feature type="transmembrane region" description="Helical" evidence="1">
    <location>
        <begin position="102"/>
        <end position="120"/>
    </location>
</feature>
<comment type="caution">
    <text evidence="2">The sequence shown here is derived from an EMBL/GenBank/DDBJ whole genome shotgun (WGS) entry which is preliminary data.</text>
</comment>
<keyword evidence="1" id="KW-1133">Transmembrane helix</keyword>
<name>A0ABW6KA43_9BACI</name>
<dbReference type="NCBIfam" id="NF041644">
    <property type="entry name" value="CBO0543_fam"/>
    <property type="match status" value="1"/>
</dbReference>
<keyword evidence="3" id="KW-1185">Reference proteome</keyword>
<feature type="transmembrane region" description="Helical" evidence="1">
    <location>
        <begin position="132"/>
        <end position="149"/>
    </location>
</feature>
<dbReference type="RefSeq" id="WP_389358296.1">
    <property type="nucleotide sequence ID" value="NZ_JBIACK010000001.1"/>
</dbReference>
<organism evidence="2 3">
    <name type="scientific">Cytobacillus spartinae</name>
    <dbReference type="NCBI Taxonomy" id="3299023"/>
    <lineage>
        <taxon>Bacteria</taxon>
        <taxon>Bacillati</taxon>
        <taxon>Bacillota</taxon>
        <taxon>Bacilli</taxon>
        <taxon>Bacillales</taxon>
        <taxon>Bacillaceae</taxon>
        <taxon>Cytobacillus</taxon>
    </lineage>
</organism>
<feature type="transmembrane region" description="Helical" evidence="1">
    <location>
        <begin position="72"/>
        <end position="90"/>
    </location>
</feature>